<dbReference type="SUPFAM" id="SSF88713">
    <property type="entry name" value="Glycoside hydrolase/deacetylase"/>
    <property type="match status" value="1"/>
</dbReference>
<dbReference type="HOGENOM" id="CLU_021264_9_1_11"/>
<keyword evidence="5" id="KW-0858">Xylan degradation</keyword>
<accession>I4BCJ0</accession>
<keyword evidence="5" id="KW-0119">Carbohydrate metabolism</keyword>
<evidence type="ECO:0000256" key="3">
    <source>
        <dbReference type="SAM" id="SignalP"/>
    </source>
</evidence>
<dbReference type="OrthoDB" id="9763050at2"/>
<keyword evidence="6" id="KW-1185">Reference proteome</keyword>
<dbReference type="RefSeq" id="WP_014813489.1">
    <property type="nucleotide sequence ID" value="NC_018027.1"/>
</dbReference>
<name>I4BCJ0_MYCCN</name>
<dbReference type="PROSITE" id="PS51318">
    <property type="entry name" value="TAT"/>
    <property type="match status" value="1"/>
</dbReference>
<feature type="signal peptide" evidence="3">
    <location>
        <begin position="1"/>
        <end position="27"/>
    </location>
</feature>
<proteinExistence type="predicted"/>
<feature type="chain" id="PRO_5003686169" evidence="3">
    <location>
        <begin position="28"/>
        <end position="248"/>
    </location>
</feature>
<dbReference type="AlphaFoldDB" id="I4BCJ0"/>
<keyword evidence="5" id="KW-0624">Polysaccharide degradation</keyword>
<dbReference type="Pfam" id="PF01522">
    <property type="entry name" value="Polysacc_deac_1"/>
    <property type="match status" value="1"/>
</dbReference>
<dbReference type="InterPro" id="IPR002509">
    <property type="entry name" value="NODB_dom"/>
</dbReference>
<dbReference type="eggNOG" id="COG0726">
    <property type="taxonomic scope" value="Bacteria"/>
</dbReference>
<dbReference type="GO" id="GO:0016810">
    <property type="term" value="F:hydrolase activity, acting on carbon-nitrogen (but not peptide) bonds"/>
    <property type="evidence" value="ECO:0007669"/>
    <property type="project" value="InterPro"/>
</dbReference>
<evidence type="ECO:0000313" key="5">
    <source>
        <dbReference type="EMBL" id="AFM14997.1"/>
    </source>
</evidence>
<dbReference type="InterPro" id="IPR011330">
    <property type="entry name" value="Glyco_hydro/deAcase_b/a-brl"/>
</dbReference>
<dbReference type="GO" id="GO:0046872">
    <property type="term" value="F:metal ion binding"/>
    <property type="evidence" value="ECO:0007669"/>
    <property type="project" value="UniProtKB-KW"/>
</dbReference>
<keyword evidence="1" id="KW-0479">Metal-binding</keyword>
<dbReference type="PATRIC" id="fig|710421.3.peg.163"/>
<dbReference type="CDD" id="cd10917">
    <property type="entry name" value="CE4_NodB_like_6s_7s"/>
    <property type="match status" value="1"/>
</dbReference>
<evidence type="ECO:0000256" key="2">
    <source>
        <dbReference type="ARBA" id="ARBA00022801"/>
    </source>
</evidence>
<evidence type="ECO:0000259" key="4">
    <source>
        <dbReference type="PROSITE" id="PS51677"/>
    </source>
</evidence>
<dbReference type="STRING" id="710421.Mycch_0171"/>
<dbReference type="PANTHER" id="PTHR10587">
    <property type="entry name" value="GLYCOSYL TRANSFERASE-RELATED"/>
    <property type="match status" value="1"/>
</dbReference>
<reference evidence="5 6" key="1">
    <citation type="submission" date="2012-06" db="EMBL/GenBank/DDBJ databases">
        <title>Complete sequence of chromosome of Mycobacterium chubuense NBB4.</title>
        <authorList>
            <consortium name="US DOE Joint Genome Institute"/>
            <person name="Lucas S."/>
            <person name="Han J."/>
            <person name="Lapidus A."/>
            <person name="Cheng J.-F."/>
            <person name="Goodwin L."/>
            <person name="Pitluck S."/>
            <person name="Peters L."/>
            <person name="Mikhailova N."/>
            <person name="Teshima H."/>
            <person name="Detter J.C."/>
            <person name="Han C."/>
            <person name="Tapia R."/>
            <person name="Land M."/>
            <person name="Hauser L."/>
            <person name="Kyrpides N."/>
            <person name="Ivanova N."/>
            <person name="Pagani I."/>
            <person name="Mattes T."/>
            <person name="Holmes A."/>
            <person name="Rutledge P."/>
            <person name="Paulsen I."/>
            <person name="Coleman N."/>
            <person name="Woyke T."/>
        </authorList>
    </citation>
    <scope>NUCLEOTIDE SEQUENCE [LARGE SCALE GENOMIC DNA]</scope>
    <source>
        <strain evidence="5 6">NBB4</strain>
    </source>
</reference>
<gene>
    <name evidence="5" type="ordered locus">Mycch_0171</name>
</gene>
<feature type="domain" description="NodB homology" evidence="4">
    <location>
        <begin position="59"/>
        <end position="241"/>
    </location>
</feature>
<evidence type="ECO:0000313" key="6">
    <source>
        <dbReference type="Proteomes" id="UP000006057"/>
    </source>
</evidence>
<evidence type="ECO:0000256" key="1">
    <source>
        <dbReference type="ARBA" id="ARBA00022723"/>
    </source>
</evidence>
<sequence precursor="true">MTGLDRRELLCGLAFAVLAAASRPARAAGSSGGSQLPLAPAGRVPAPIGVLTQLPGPGNQIALTVDDGASVEVVGAFAQFCRDSGTRLTFFANGINPSWTVNAPALRPLVDSGQVQIGNHTWSHPHLGRLSPAVVNDQILRNANFLAGTYGTNGAPYFRPPYGEHNLTIDRIAADLGYTTITMWSGTIGDSRPISEGGMLAAAAQSFLPQRIVLTHANLPTVTHCYAQLVDLIHSRNLTTVTLDDVFG</sequence>
<dbReference type="PANTHER" id="PTHR10587:SF133">
    <property type="entry name" value="CHITIN DEACETYLASE 1-RELATED"/>
    <property type="match status" value="1"/>
</dbReference>
<protein>
    <submittedName>
        <fullName evidence="5">Putative xylanase/chitin deacetylase</fullName>
    </submittedName>
</protein>
<dbReference type="InterPro" id="IPR050248">
    <property type="entry name" value="Polysacc_deacetylase_ArnD"/>
</dbReference>
<keyword evidence="5" id="KW-0326">Glycosidase</keyword>
<dbReference type="KEGG" id="mcb:Mycch_0171"/>
<keyword evidence="3" id="KW-0732">Signal</keyword>
<dbReference type="Gene3D" id="3.20.20.370">
    <property type="entry name" value="Glycoside hydrolase/deacetylase"/>
    <property type="match status" value="1"/>
</dbReference>
<dbReference type="PROSITE" id="PS51677">
    <property type="entry name" value="NODB"/>
    <property type="match status" value="1"/>
</dbReference>
<organism evidence="5 6">
    <name type="scientific">Mycolicibacterium chubuense (strain NBB4)</name>
    <name type="common">Mycobacterium chubuense</name>
    <dbReference type="NCBI Taxonomy" id="710421"/>
    <lineage>
        <taxon>Bacteria</taxon>
        <taxon>Bacillati</taxon>
        <taxon>Actinomycetota</taxon>
        <taxon>Actinomycetes</taxon>
        <taxon>Mycobacteriales</taxon>
        <taxon>Mycobacteriaceae</taxon>
        <taxon>Mycolicibacterium</taxon>
    </lineage>
</organism>
<dbReference type="GO" id="GO:0016020">
    <property type="term" value="C:membrane"/>
    <property type="evidence" value="ECO:0007669"/>
    <property type="project" value="TreeGrafter"/>
</dbReference>
<dbReference type="GO" id="GO:0045493">
    <property type="term" value="P:xylan catabolic process"/>
    <property type="evidence" value="ECO:0007669"/>
    <property type="project" value="UniProtKB-KW"/>
</dbReference>
<dbReference type="Proteomes" id="UP000006057">
    <property type="component" value="Chromosome"/>
</dbReference>
<dbReference type="GO" id="GO:0016798">
    <property type="term" value="F:hydrolase activity, acting on glycosyl bonds"/>
    <property type="evidence" value="ECO:0007669"/>
    <property type="project" value="UniProtKB-KW"/>
</dbReference>
<dbReference type="EMBL" id="CP003053">
    <property type="protein sequence ID" value="AFM14997.1"/>
    <property type="molecule type" value="Genomic_DNA"/>
</dbReference>
<dbReference type="InterPro" id="IPR006311">
    <property type="entry name" value="TAT_signal"/>
</dbReference>
<keyword evidence="2 5" id="KW-0378">Hydrolase</keyword>